<evidence type="ECO:0000256" key="1">
    <source>
        <dbReference type="ARBA" id="ARBA00022553"/>
    </source>
</evidence>
<organism evidence="5 6">
    <name type="scientific">Mus spicilegus</name>
    <name type="common">Mound-building mouse</name>
    <dbReference type="NCBI Taxonomy" id="10103"/>
    <lineage>
        <taxon>Eukaryota</taxon>
        <taxon>Metazoa</taxon>
        <taxon>Chordata</taxon>
        <taxon>Craniata</taxon>
        <taxon>Vertebrata</taxon>
        <taxon>Euteleostomi</taxon>
        <taxon>Mammalia</taxon>
        <taxon>Eutheria</taxon>
        <taxon>Euarchontoglires</taxon>
        <taxon>Glires</taxon>
        <taxon>Rodentia</taxon>
        <taxon>Myomorpha</taxon>
        <taxon>Muroidea</taxon>
        <taxon>Muridae</taxon>
        <taxon>Murinae</taxon>
        <taxon>Mus</taxon>
        <taxon>Mus</taxon>
    </lineage>
</organism>
<feature type="compositionally biased region" description="Basic residues" evidence="2">
    <location>
        <begin position="187"/>
        <end position="204"/>
    </location>
</feature>
<dbReference type="GO" id="GO:0051015">
    <property type="term" value="F:actin filament binding"/>
    <property type="evidence" value="ECO:0007669"/>
    <property type="project" value="Ensembl"/>
</dbReference>
<dbReference type="GO" id="GO:1901981">
    <property type="term" value="F:phosphatidylinositol phosphate binding"/>
    <property type="evidence" value="ECO:0007669"/>
    <property type="project" value="TreeGrafter"/>
</dbReference>
<dbReference type="Ensembl" id="ENSMSIT00000021934.1">
    <property type="protein sequence ID" value="ENSMSIP00000017348.1"/>
    <property type="gene ID" value="ENSMSIG00000014748.1"/>
</dbReference>
<dbReference type="AlphaFoldDB" id="A0A8C6H7D9"/>
<feature type="domain" description="RCSD" evidence="3">
    <location>
        <begin position="259"/>
        <end position="344"/>
    </location>
</feature>
<name>A0A8C6H7D9_MUSSI</name>
<evidence type="ECO:0000313" key="5">
    <source>
        <dbReference type="Ensembl" id="ENSMSIP00000017348.1"/>
    </source>
</evidence>
<reference evidence="5" key="2">
    <citation type="submission" date="2025-09" db="UniProtKB">
        <authorList>
            <consortium name="Ensembl"/>
        </authorList>
    </citation>
    <scope>IDENTIFICATION</scope>
</reference>
<dbReference type="GO" id="GO:0071474">
    <property type="term" value="P:cellular hyperosmotic response"/>
    <property type="evidence" value="ECO:0007669"/>
    <property type="project" value="Ensembl"/>
</dbReference>
<dbReference type="GeneTree" id="ENSGT00940000153997"/>
<dbReference type="Pfam" id="PF05177">
    <property type="entry name" value="RCSD"/>
    <property type="match status" value="1"/>
</dbReference>
<evidence type="ECO:0000259" key="4">
    <source>
        <dbReference type="Pfam" id="PF15255"/>
    </source>
</evidence>
<dbReference type="Proteomes" id="UP000694415">
    <property type="component" value="Unplaced"/>
</dbReference>
<keyword evidence="1" id="KW-0597">Phosphoprotein</keyword>
<dbReference type="GO" id="GO:0071203">
    <property type="term" value="C:WASH complex"/>
    <property type="evidence" value="ECO:0007669"/>
    <property type="project" value="TreeGrafter"/>
</dbReference>
<keyword evidence="6" id="KW-1185">Reference proteome</keyword>
<evidence type="ECO:0000313" key="6">
    <source>
        <dbReference type="Proteomes" id="UP000694415"/>
    </source>
</evidence>
<feature type="compositionally biased region" description="Basic and acidic residues" evidence="2">
    <location>
        <begin position="326"/>
        <end position="340"/>
    </location>
</feature>
<sequence length="440" mass="47179">ERRYPEIGGCEKPRQLKTAHYLGGLKKTNSERPSETNSNVDSSAQPSVAQLAGRFREHAAVARETPASKPTRRKPPCSLPLFPPKVELGQNGEEKSPSGASHPPKIKVKSSPLIEKLQANLAFDPAALLPGASPKSPGLKAIVSPFHSPPSTPSSPGIRSHPSEAEEVPVSFDQPPEGTHLPSYNKVRTRGSIKRRPPSRRFRRSQSDCGDFRDYRAVEPSQENGAREENGDDVFPSKSKDPGSPQLNQEAMADGVEGTPRSAEKPRRRNTCNSTEKPEELVGTPEEANAGEKVGQNPDTASQGHPEVQAPSQTGSPEAENGCGSPREETAPGEHTDTGKATEGTASEERVADEDRLGQKSPDANMPEEEGVVREKTPQTSSGKAEGTTIAEPDTKQKEEAPLEPSCSPGADHAAGETTNEIQNEKAVSMDDIPIEDTRM</sequence>
<accession>A0A8C6H7D9</accession>
<evidence type="ECO:0000259" key="3">
    <source>
        <dbReference type="Pfam" id="PF05177"/>
    </source>
</evidence>
<dbReference type="InterPro" id="IPR007850">
    <property type="entry name" value="RCSD"/>
</dbReference>
<dbReference type="PANTHER" id="PTHR21669">
    <property type="entry name" value="CAPZ-INTERACTING PROTEIN AND RELATED PROTEINS"/>
    <property type="match status" value="1"/>
</dbReference>
<feature type="domain" description="FAM21/CAPZIP" evidence="4">
    <location>
        <begin position="105"/>
        <end position="206"/>
    </location>
</feature>
<dbReference type="GO" id="GO:0005769">
    <property type="term" value="C:early endosome"/>
    <property type="evidence" value="ECO:0007669"/>
    <property type="project" value="TreeGrafter"/>
</dbReference>
<dbReference type="PANTHER" id="PTHR21669:SF2">
    <property type="entry name" value="CAPZ-INTERACTING PROTEIN"/>
    <property type="match status" value="1"/>
</dbReference>
<dbReference type="InterPro" id="IPR029341">
    <property type="entry name" value="FAM21/CAPZIP"/>
</dbReference>
<feature type="region of interest" description="Disordered" evidence="2">
    <location>
        <begin position="1"/>
        <end position="112"/>
    </location>
</feature>
<dbReference type="GO" id="GO:0042147">
    <property type="term" value="P:retrograde transport, endosome to Golgi"/>
    <property type="evidence" value="ECO:0007669"/>
    <property type="project" value="TreeGrafter"/>
</dbReference>
<proteinExistence type="predicted"/>
<dbReference type="GO" id="GO:0036010">
    <property type="term" value="P:protein localization to endosome"/>
    <property type="evidence" value="ECO:0007669"/>
    <property type="project" value="TreeGrafter"/>
</dbReference>
<dbReference type="GO" id="GO:0003009">
    <property type="term" value="P:skeletal muscle contraction"/>
    <property type="evidence" value="ECO:0007669"/>
    <property type="project" value="TreeGrafter"/>
</dbReference>
<dbReference type="GO" id="GO:0005829">
    <property type="term" value="C:cytosol"/>
    <property type="evidence" value="ECO:0007669"/>
    <property type="project" value="GOC"/>
</dbReference>
<dbReference type="Pfam" id="PF15255">
    <property type="entry name" value="CAP-ZIP_m"/>
    <property type="match status" value="1"/>
</dbReference>
<evidence type="ECO:0000256" key="2">
    <source>
        <dbReference type="SAM" id="MobiDB-lite"/>
    </source>
</evidence>
<feature type="compositionally biased region" description="Polar residues" evidence="2">
    <location>
        <begin position="35"/>
        <end position="48"/>
    </location>
</feature>
<feature type="compositionally biased region" description="Basic and acidic residues" evidence="2">
    <location>
        <begin position="347"/>
        <end position="358"/>
    </location>
</feature>
<reference evidence="5" key="1">
    <citation type="submission" date="2025-08" db="UniProtKB">
        <authorList>
            <consortium name="Ensembl"/>
        </authorList>
    </citation>
    <scope>IDENTIFICATION</scope>
</reference>
<feature type="region of interest" description="Disordered" evidence="2">
    <location>
        <begin position="127"/>
        <end position="440"/>
    </location>
</feature>
<dbReference type="GO" id="GO:1905394">
    <property type="term" value="F:retromer complex binding"/>
    <property type="evidence" value="ECO:0007669"/>
    <property type="project" value="TreeGrafter"/>
</dbReference>
<protein>
    <submittedName>
        <fullName evidence="5">RCSD domain containing 1</fullName>
    </submittedName>
</protein>